<feature type="domain" description="C2H2-type" evidence="12">
    <location>
        <begin position="1625"/>
        <end position="1652"/>
    </location>
</feature>
<dbReference type="InterPro" id="IPR056438">
    <property type="entry name" value="Znf-C2H2_CTCF"/>
</dbReference>
<feature type="domain" description="C2H2-type" evidence="12">
    <location>
        <begin position="546"/>
        <end position="573"/>
    </location>
</feature>
<evidence type="ECO:0000256" key="5">
    <source>
        <dbReference type="ARBA" id="ARBA00022833"/>
    </source>
</evidence>
<dbReference type="GeneTree" id="ENSGT00940000163074"/>
<evidence type="ECO:0000256" key="9">
    <source>
        <dbReference type="ARBA" id="ARBA00023242"/>
    </source>
</evidence>
<feature type="compositionally biased region" description="Basic and acidic residues" evidence="11">
    <location>
        <begin position="740"/>
        <end position="754"/>
    </location>
</feature>
<reference evidence="13" key="1">
    <citation type="submission" date="2019-06" db="EMBL/GenBank/DDBJ databases">
        <authorList>
            <consortium name="Wellcome Sanger Institute Data Sharing"/>
        </authorList>
    </citation>
    <scope>NUCLEOTIDE SEQUENCE [LARGE SCALE GENOMIC DNA]</scope>
</reference>
<feature type="domain" description="C2H2-type" evidence="12">
    <location>
        <begin position="7"/>
        <end position="39"/>
    </location>
</feature>
<feature type="compositionally biased region" description="Acidic residues" evidence="11">
    <location>
        <begin position="847"/>
        <end position="868"/>
    </location>
</feature>
<name>A0A668AAI6_9TELE</name>
<keyword evidence="7" id="KW-0238">DNA-binding</keyword>
<feature type="domain" description="C2H2-type" evidence="12">
    <location>
        <begin position="1568"/>
        <end position="1595"/>
    </location>
</feature>
<feature type="region of interest" description="Disordered" evidence="11">
    <location>
        <begin position="1733"/>
        <end position="1770"/>
    </location>
</feature>
<dbReference type="FunCoup" id="A0A668AAI6">
    <property type="interactions" value="1700"/>
</dbReference>
<evidence type="ECO:0000259" key="12">
    <source>
        <dbReference type="PROSITE" id="PS50157"/>
    </source>
</evidence>
<feature type="region of interest" description="Disordered" evidence="11">
    <location>
        <begin position="823"/>
        <end position="905"/>
    </location>
</feature>
<organism evidence="13 14">
    <name type="scientific">Myripristis murdjan</name>
    <name type="common">pinecone soldierfish</name>
    <dbReference type="NCBI Taxonomy" id="586833"/>
    <lineage>
        <taxon>Eukaryota</taxon>
        <taxon>Metazoa</taxon>
        <taxon>Chordata</taxon>
        <taxon>Craniata</taxon>
        <taxon>Vertebrata</taxon>
        <taxon>Euteleostomi</taxon>
        <taxon>Actinopterygii</taxon>
        <taxon>Neopterygii</taxon>
        <taxon>Teleostei</taxon>
        <taxon>Neoteleostei</taxon>
        <taxon>Acanthomorphata</taxon>
        <taxon>Holocentriformes</taxon>
        <taxon>Holocentridae</taxon>
        <taxon>Myripristis</taxon>
    </lineage>
</organism>
<feature type="compositionally biased region" description="Polar residues" evidence="11">
    <location>
        <begin position="895"/>
        <end position="905"/>
    </location>
</feature>
<dbReference type="InterPro" id="IPR013087">
    <property type="entry name" value="Znf_C2H2_type"/>
</dbReference>
<dbReference type="FunFam" id="3.30.160.60:FF:000614">
    <property type="entry name" value="Zinc finger protein 142"/>
    <property type="match status" value="1"/>
</dbReference>
<dbReference type="Pfam" id="PF23611">
    <property type="entry name" value="zf-C2H2_16"/>
    <property type="match status" value="2"/>
</dbReference>
<feature type="domain" description="C2H2-type" evidence="12">
    <location>
        <begin position="252"/>
        <end position="279"/>
    </location>
</feature>
<keyword evidence="3" id="KW-0677">Repeat</keyword>
<evidence type="ECO:0000256" key="3">
    <source>
        <dbReference type="ARBA" id="ARBA00022737"/>
    </source>
</evidence>
<dbReference type="FunFam" id="3.30.160.60:FF:001657">
    <property type="entry name" value="Zinc finger protein 142"/>
    <property type="match status" value="1"/>
</dbReference>
<dbReference type="GO" id="GO:0008270">
    <property type="term" value="F:zinc ion binding"/>
    <property type="evidence" value="ECO:0007669"/>
    <property type="project" value="UniProtKB-KW"/>
</dbReference>
<feature type="domain" description="C2H2-type" evidence="12">
    <location>
        <begin position="1596"/>
        <end position="1624"/>
    </location>
</feature>
<reference evidence="13" key="2">
    <citation type="submission" date="2025-08" db="UniProtKB">
        <authorList>
            <consortium name="Ensembl"/>
        </authorList>
    </citation>
    <scope>IDENTIFICATION</scope>
</reference>
<keyword evidence="8" id="KW-0804">Transcription</keyword>
<dbReference type="Pfam" id="PF00096">
    <property type="entry name" value="zf-C2H2"/>
    <property type="match status" value="4"/>
</dbReference>
<dbReference type="PROSITE" id="PS00028">
    <property type="entry name" value="ZINC_FINGER_C2H2_1"/>
    <property type="match status" value="18"/>
</dbReference>
<dbReference type="GO" id="GO:0001228">
    <property type="term" value="F:DNA-binding transcription activator activity, RNA polymerase II-specific"/>
    <property type="evidence" value="ECO:0007669"/>
    <property type="project" value="TreeGrafter"/>
</dbReference>
<feature type="region of interest" description="Disordered" evidence="11">
    <location>
        <begin position="174"/>
        <end position="238"/>
    </location>
</feature>
<feature type="domain" description="C2H2-type" evidence="12">
    <location>
        <begin position="518"/>
        <end position="545"/>
    </location>
</feature>
<dbReference type="FunFam" id="3.30.160.60:FF:001062">
    <property type="entry name" value="Zinc finger protein 142"/>
    <property type="match status" value="1"/>
</dbReference>
<dbReference type="CTD" id="7701"/>
<feature type="domain" description="C2H2-type" evidence="12">
    <location>
        <begin position="43"/>
        <end position="70"/>
    </location>
</feature>
<accession>A0A668AAI6</accession>
<evidence type="ECO:0000256" key="4">
    <source>
        <dbReference type="ARBA" id="ARBA00022771"/>
    </source>
</evidence>
<dbReference type="Gene3D" id="3.30.160.60">
    <property type="entry name" value="Classic Zinc Finger"/>
    <property type="match status" value="21"/>
</dbReference>
<dbReference type="FunFam" id="3.30.160.60:FF:000100">
    <property type="entry name" value="Zinc finger 45-like"/>
    <property type="match status" value="1"/>
</dbReference>
<feature type="compositionally biased region" description="Basic and acidic residues" evidence="11">
    <location>
        <begin position="719"/>
        <end position="730"/>
    </location>
</feature>
<feature type="domain" description="C2H2-type" evidence="12">
    <location>
        <begin position="405"/>
        <end position="429"/>
    </location>
</feature>
<dbReference type="GO" id="GO:0000978">
    <property type="term" value="F:RNA polymerase II cis-regulatory region sequence-specific DNA binding"/>
    <property type="evidence" value="ECO:0007669"/>
    <property type="project" value="TreeGrafter"/>
</dbReference>
<keyword evidence="6" id="KW-0805">Transcription regulation</keyword>
<keyword evidence="2" id="KW-0479">Metal-binding</keyword>
<sequence>METAQAHLCEQCGESFSDTARFASHSCSRRLTASTSEAPQGNYKCSSCGEFFTKPGALKQHFRVHDGEQEPKGPFPCTEPGCRFSSTNRQEYQAHLTSTHSLTLIPCTVRSCKVSFCTRGEMEGHRRKHMPFRCLHCQFVSHNARQLHDHTLEHSSPPEPQGNEMVLTTTCADGSNQSLVSGRTKRKHKPNPAYVASSQNGTDVEHESEGQNTKRARKEVEKDQPSAGANDSDSLPSKDYLAEGAEHIYRTHTCPKCRRCFKMRSHLQEHLHLHFPDPSLQCSTCKRYFTSKSKLRIHKLREAGEKVHHCHLCDYSAVERNAIRRHLASKHADEAGGDVTSHVYPCPTCGQSFRQSRSLKAHMKTHNILLDHQPVACFQEGCSFQSSLRKALLRHTSKVHGVKAVQCRYHACGAIFQSVQDMEDHHRMHLAYHCSQCDFSCSNKTVFLQHQRQGHPGSEELCCNFCSFVTFNPVEFEQHIGHLHASEKIHRCSQCSYVTSHKRGLTRHMLMHSGEKPHKCSLCDFRCRDESYLSKHMLTHSDDRNYMCAECGYVTKWKHYLNVHMRKHAGDLRYQCDQCSYRCHRMDQLNSHKLRHQAKSLMCEICAYACKRKYELRNHMLAKHSGEGKQPTVYQCKYCAYTTCYRQALQNHENCKHTKLKEFRCALCFYSSFSSISLFLHKRKAHGYVPGDKAWLENYAAKEKERNSIEFMQDFYEKPSTAHEQSEHSDGGSPASPQREQFDHTESADQDTSKEPTAGLQTLESANIYDAVPPELADESLAESAPSARSPEEYCTLVLTTLSTTEYETPSIQNEVENRTNLTSTLNCKGSDTIQEKTDVSTAISSSEEDGAPLADGDGEQSDVDDCSDPNTSQSVEPANSFTETSKVEDAGGIASSSDPLGQNQLSESEIRLKAMKKHDRDQAEAMVLEGRVQMLVVPSEDVYRCDKCSYVTRKEAALKYHCQSLCHGRLKGYKCQACGAQFKQRRGLDSHLMKKCPAVQQKTRTFVGIPTACIATEEMDQDGSKQPDKGTGSGQTELPPLDNRITKDSEDQELQQLGETNCKGHINKAASSSESGSQQSTATTNKHLKVKRVKKQTFSGLRNKYRIVSQKNTTPYTKKDGKFQCKLCNFSSVKLATVARHYSTCRKTFKKKENKMHSALDDEASNESLRGEGVVKNGRLVKVSVKGQIFSCPSCAFKCSQKRALDSHEKRGCLKPDEIQCQVCSFVAKSQISLTNHVLSAHDKNKSGVAKPKRLQCEHCDFTCKQERCMVHHVALKHKGARPHRCRYCPFSTTRRYRLEEHESLHTGIGRHSCNKCNKTFGTMTKLRQHKTRIHDRQPTHFCSLCDFSGYTLDDIRRHNLRCHTGELQHACTHCEARFSSDVALRNHCKRVHQLQSCFSCLQCDFMCSSEATLKSHQQSNHPQLKCATCQESFETKESLEIHRRTHLAHQCQLCSFATKTRQVLAQHLLNEHEDGSPEDKPLKCSNCPFTCRHQLVLEQHLRYHGGKRLYKCTDCKYSTRNKQKITWHIRIHTGEKPYSCEQCSYTCTDPSRLKFHMRVHQEEKKYLCPECGYKCKWATQLKYHMTKHTGEKPYACDKCDYRTNRADALRAHRDTQHCDMRSYICEKCGKAFKTRFILKTHQRQHSDDRPYTCGLCHKAFRWPAGLRHHYLSHTKQQPFRCRHCSYRAKQKFQVVKHLQRHHPGVSVEQGVVRDSEAVSLTLKEALQGTLDKRPVEVEQEGQERAQGQEEVTEVHEAEDELNAKESKH</sequence>
<evidence type="ECO:0000256" key="6">
    <source>
        <dbReference type="ARBA" id="ARBA00023015"/>
    </source>
</evidence>
<feature type="domain" description="C2H2-type" evidence="12">
    <location>
        <begin position="1426"/>
        <end position="1453"/>
    </location>
</feature>
<evidence type="ECO:0000256" key="11">
    <source>
        <dbReference type="SAM" id="MobiDB-lite"/>
    </source>
</evidence>
<evidence type="ECO:0000256" key="10">
    <source>
        <dbReference type="PROSITE-ProRule" id="PRU00042"/>
    </source>
</evidence>
<evidence type="ECO:0000313" key="13">
    <source>
        <dbReference type="Ensembl" id="ENSMMDP00005048198.1"/>
    </source>
</evidence>
<dbReference type="FunFam" id="3.30.160.60:FF:002452">
    <property type="entry name" value="zinc finger protein 142 isoform X4"/>
    <property type="match status" value="1"/>
</dbReference>
<evidence type="ECO:0000256" key="8">
    <source>
        <dbReference type="ARBA" id="ARBA00023163"/>
    </source>
</evidence>
<evidence type="ECO:0000256" key="2">
    <source>
        <dbReference type="ARBA" id="ARBA00022723"/>
    </source>
</evidence>
<dbReference type="Proteomes" id="UP000472263">
    <property type="component" value="Chromosome 21"/>
</dbReference>
<feature type="compositionally biased region" description="Polar residues" evidence="11">
    <location>
        <begin position="869"/>
        <end position="885"/>
    </location>
</feature>
<feature type="domain" description="C2H2-type" evidence="12">
    <location>
        <begin position="1484"/>
        <end position="1511"/>
    </location>
</feature>
<dbReference type="Pfam" id="PF13909">
    <property type="entry name" value="zf-H2C2_5"/>
    <property type="match status" value="1"/>
</dbReference>
<evidence type="ECO:0000256" key="1">
    <source>
        <dbReference type="ARBA" id="ARBA00004123"/>
    </source>
</evidence>
<feature type="region of interest" description="Disordered" evidence="11">
    <location>
        <begin position="1018"/>
        <end position="1045"/>
    </location>
</feature>
<dbReference type="FunFam" id="3.30.160.60:FF:002117">
    <property type="entry name" value="Zinc finger protein 142"/>
    <property type="match status" value="1"/>
</dbReference>
<keyword evidence="4 10" id="KW-0863">Zinc-finger</keyword>
<keyword evidence="5" id="KW-0862">Zinc</keyword>
<feature type="domain" description="C2H2-type" evidence="12">
    <location>
        <begin position="974"/>
        <end position="1006"/>
    </location>
</feature>
<feature type="domain" description="C2H2-type" evidence="12">
    <location>
        <begin position="432"/>
        <end position="460"/>
    </location>
</feature>
<dbReference type="OrthoDB" id="6077919at2759"/>
<dbReference type="GO" id="GO:0005634">
    <property type="term" value="C:nucleus"/>
    <property type="evidence" value="ECO:0007669"/>
    <property type="project" value="UniProtKB-SubCell"/>
</dbReference>
<feature type="compositionally biased region" description="Basic residues" evidence="11">
    <location>
        <begin position="1087"/>
        <end position="1096"/>
    </location>
</feature>
<feature type="domain" description="C2H2-type" evidence="12">
    <location>
        <begin position="490"/>
        <end position="517"/>
    </location>
</feature>
<dbReference type="FunFam" id="3.30.160.60:FF:000012">
    <property type="entry name" value="RB-associated KRAB zinc finger protein-like"/>
    <property type="match status" value="1"/>
</dbReference>
<protein>
    <submittedName>
        <fullName evidence="13">Zinc finger protein 142</fullName>
    </submittedName>
</protein>
<dbReference type="Ensembl" id="ENSMMDT00005049147.1">
    <property type="protein sequence ID" value="ENSMMDP00005048198.1"/>
    <property type="gene ID" value="ENSMMDG00005021928.1"/>
</dbReference>
<feature type="domain" description="C2H2-type" evidence="12">
    <location>
        <begin position="1313"/>
        <end position="1341"/>
    </location>
</feature>
<dbReference type="RefSeq" id="XP_029936201.1">
    <property type="nucleotide sequence ID" value="XM_030080341.1"/>
</dbReference>
<feature type="domain" description="C2H2-type" evidence="12">
    <location>
        <begin position="280"/>
        <end position="307"/>
    </location>
</feature>
<evidence type="ECO:0000313" key="14">
    <source>
        <dbReference type="Proteomes" id="UP000472263"/>
    </source>
</evidence>
<dbReference type="GeneID" id="115379596"/>
<feature type="compositionally biased region" description="Low complexity" evidence="11">
    <location>
        <begin position="1070"/>
        <end position="1085"/>
    </location>
</feature>
<feature type="domain" description="C2H2-type" evidence="12">
    <location>
        <begin position="1653"/>
        <end position="1680"/>
    </location>
</feature>
<comment type="subcellular location">
    <subcellularLocation>
        <location evidence="1">Nucleus</location>
    </subcellularLocation>
</comment>
<dbReference type="InterPro" id="IPR057828">
    <property type="entry name" value="Znf_C2H2_ZNF142_13th"/>
</dbReference>
<feature type="domain" description="C2H2-type" evidence="12">
    <location>
        <begin position="1285"/>
        <end position="1309"/>
    </location>
</feature>
<feature type="domain" description="C2H2-type" evidence="12">
    <location>
        <begin position="1371"/>
        <end position="1394"/>
    </location>
</feature>
<feature type="domain" description="C2H2-type" evidence="12">
    <location>
        <begin position="1512"/>
        <end position="1539"/>
    </location>
</feature>
<dbReference type="SUPFAM" id="SSF57667">
    <property type="entry name" value="beta-beta-alpha zinc fingers"/>
    <property type="match status" value="13"/>
</dbReference>
<evidence type="ECO:0000256" key="7">
    <source>
        <dbReference type="ARBA" id="ARBA00023125"/>
    </source>
</evidence>
<keyword evidence="9" id="KW-0539">Nucleus</keyword>
<dbReference type="InterPro" id="IPR036236">
    <property type="entry name" value="Znf_C2H2_sf"/>
</dbReference>
<feature type="domain" description="C2H2-type" evidence="12">
    <location>
        <begin position="344"/>
        <end position="366"/>
    </location>
</feature>
<feature type="region of interest" description="Disordered" evidence="11">
    <location>
        <begin position="1067"/>
        <end position="1096"/>
    </location>
</feature>
<dbReference type="PANTHER" id="PTHR24376">
    <property type="entry name" value="ZINC FINGER PROTEIN"/>
    <property type="match status" value="1"/>
</dbReference>
<dbReference type="InParanoid" id="A0A668AAI6"/>
<feature type="domain" description="C2H2-type" evidence="12">
    <location>
        <begin position="601"/>
        <end position="629"/>
    </location>
</feature>
<feature type="domain" description="C2H2-type" evidence="12">
    <location>
        <begin position="1540"/>
        <end position="1567"/>
    </location>
</feature>
<dbReference type="PROSITE" id="PS50157">
    <property type="entry name" value="ZINC_FINGER_C2H2_2"/>
    <property type="match status" value="24"/>
</dbReference>
<dbReference type="PANTHER" id="PTHR24376:SF243">
    <property type="entry name" value="C2H2-TYPE DOMAIN-CONTAINING PROTEIN"/>
    <property type="match status" value="1"/>
</dbReference>
<proteinExistence type="predicted"/>
<gene>
    <name evidence="13" type="primary">ZNF142</name>
    <name evidence="13" type="synonym">znf142</name>
</gene>
<dbReference type="Pfam" id="PF23574">
    <property type="entry name" value="zf-C2H2_ZNF142_18"/>
    <property type="match status" value="1"/>
</dbReference>
<feature type="domain" description="C2H2-type" evidence="12">
    <location>
        <begin position="634"/>
        <end position="662"/>
    </location>
</feature>
<dbReference type="SMART" id="SM00355">
    <property type="entry name" value="ZnF_C2H2"/>
    <property type="match status" value="41"/>
</dbReference>
<dbReference type="FunFam" id="3.30.160.60:FF:000446">
    <property type="entry name" value="Zinc finger protein"/>
    <property type="match status" value="1"/>
</dbReference>
<feature type="region of interest" description="Disordered" evidence="11">
    <location>
        <begin position="719"/>
        <end position="764"/>
    </location>
</feature>
<feature type="compositionally biased region" description="Polar residues" evidence="11">
    <location>
        <begin position="823"/>
        <end position="833"/>
    </location>
</feature>
<keyword evidence="14" id="KW-1185">Reference proteome</keyword>
<reference evidence="13" key="3">
    <citation type="submission" date="2025-09" db="UniProtKB">
        <authorList>
            <consortium name="Ensembl"/>
        </authorList>
    </citation>
    <scope>IDENTIFICATION</scope>
</reference>